<name>A0A6J5RHP3_9CAUD</name>
<dbReference type="EMBL" id="LR797252">
    <property type="protein sequence ID" value="CAB4196913.1"/>
    <property type="molecule type" value="Genomic_DNA"/>
</dbReference>
<gene>
    <name evidence="1" type="ORF">UFOVP1290_433</name>
</gene>
<evidence type="ECO:0000313" key="1">
    <source>
        <dbReference type="EMBL" id="CAB4196913.1"/>
    </source>
</evidence>
<sequence>MTTIDYQFKITEEIFSKCDKFAKESVGTSTDKYARRNQFDPGKIMKDIRNGKIAEQISYEKISGIIPGLSEPDYNIYDKKHKSWDPDLKDKNSNIRVAVKSQDIESALHFGESWVFQFNDGKKYDCDTGIFGKDLNQDHYVSFVLLNVAKRIGSIRSIVKVQWLHDKKLFKAMQKQNLQGNKVAVYFDDLSKYKEELFQL</sequence>
<organism evidence="1">
    <name type="scientific">uncultured Caudovirales phage</name>
    <dbReference type="NCBI Taxonomy" id="2100421"/>
    <lineage>
        <taxon>Viruses</taxon>
        <taxon>Duplodnaviria</taxon>
        <taxon>Heunggongvirae</taxon>
        <taxon>Uroviricota</taxon>
        <taxon>Caudoviricetes</taxon>
        <taxon>Peduoviridae</taxon>
        <taxon>Maltschvirus</taxon>
        <taxon>Maltschvirus maltsch</taxon>
    </lineage>
</organism>
<reference evidence="1" key="1">
    <citation type="submission" date="2020-05" db="EMBL/GenBank/DDBJ databases">
        <authorList>
            <person name="Chiriac C."/>
            <person name="Salcher M."/>
            <person name="Ghai R."/>
            <person name="Kavagutti S V."/>
        </authorList>
    </citation>
    <scope>NUCLEOTIDE SEQUENCE</scope>
</reference>
<proteinExistence type="predicted"/>
<protein>
    <submittedName>
        <fullName evidence="1">Uncharacterized protein</fullName>
    </submittedName>
</protein>
<accession>A0A6J5RHP3</accession>